<comment type="caution">
    <text evidence="3">The sequence shown here is derived from an EMBL/GenBank/DDBJ whole genome shotgun (WGS) entry which is preliminary data.</text>
</comment>
<dbReference type="EMBL" id="CAXLJM020000027">
    <property type="protein sequence ID" value="CAL8094960.1"/>
    <property type="molecule type" value="Genomic_DNA"/>
</dbReference>
<dbReference type="Proteomes" id="UP001642540">
    <property type="component" value="Unassembled WGS sequence"/>
</dbReference>
<feature type="coiled-coil region" evidence="1">
    <location>
        <begin position="4"/>
        <end position="81"/>
    </location>
</feature>
<reference evidence="3 4" key="1">
    <citation type="submission" date="2024-08" db="EMBL/GenBank/DDBJ databases">
        <authorList>
            <person name="Cucini C."/>
            <person name="Frati F."/>
        </authorList>
    </citation>
    <scope>NUCLEOTIDE SEQUENCE [LARGE SCALE GENOMIC DNA]</scope>
</reference>
<evidence type="ECO:0000259" key="2">
    <source>
        <dbReference type="Pfam" id="PF07926"/>
    </source>
</evidence>
<proteinExistence type="predicted"/>
<evidence type="ECO:0000313" key="4">
    <source>
        <dbReference type="Proteomes" id="UP001642540"/>
    </source>
</evidence>
<dbReference type="InterPro" id="IPR012929">
    <property type="entry name" value="Nucleoprot-TPR/MLP1-2_dom"/>
</dbReference>
<name>A0ABP1QDL9_9HEXA</name>
<evidence type="ECO:0000256" key="1">
    <source>
        <dbReference type="SAM" id="Coils"/>
    </source>
</evidence>
<feature type="coiled-coil region" evidence="1">
    <location>
        <begin position="121"/>
        <end position="176"/>
    </location>
</feature>
<dbReference type="Pfam" id="PF07926">
    <property type="entry name" value="TPR_MLP1_2"/>
    <property type="match status" value="1"/>
</dbReference>
<sequence>MEKLEDAKATIARITGEVEDLQSQVKVFLSNPTIEPVSASKEQPVTIPALERQIKDLKTQLRDAKIEIETLNQHLPDIQEKYEKELATHSSDTNTLNEVKIELESVWLGIIDEEQSRRNAENQSSQSLNDWTAKAQQLQNELSRLKESKEDLESLNTSLQDQIINLTTRLDAASRRSKTQQDR</sequence>
<organism evidence="3 4">
    <name type="scientific">Orchesella dallaii</name>
    <dbReference type="NCBI Taxonomy" id="48710"/>
    <lineage>
        <taxon>Eukaryota</taxon>
        <taxon>Metazoa</taxon>
        <taxon>Ecdysozoa</taxon>
        <taxon>Arthropoda</taxon>
        <taxon>Hexapoda</taxon>
        <taxon>Collembola</taxon>
        <taxon>Entomobryomorpha</taxon>
        <taxon>Entomobryoidea</taxon>
        <taxon>Orchesellidae</taxon>
        <taxon>Orchesellinae</taxon>
        <taxon>Orchesella</taxon>
    </lineage>
</organism>
<protein>
    <recommendedName>
        <fullName evidence="2">Nucleoprotein TPR/MLP1-2 domain-containing protein</fullName>
    </recommendedName>
</protein>
<keyword evidence="1" id="KW-0175">Coiled coil</keyword>
<gene>
    <name evidence="3" type="ORF">ODALV1_LOCUS8938</name>
</gene>
<keyword evidence="4" id="KW-1185">Reference proteome</keyword>
<feature type="domain" description="Nucleoprotein TPR/MLP1-2" evidence="2">
    <location>
        <begin position="47"/>
        <end position="163"/>
    </location>
</feature>
<accession>A0ABP1QDL9</accession>
<evidence type="ECO:0000313" key="3">
    <source>
        <dbReference type="EMBL" id="CAL8094960.1"/>
    </source>
</evidence>